<protein>
    <submittedName>
        <fullName evidence="1">Uncharacterized protein</fullName>
    </submittedName>
</protein>
<dbReference type="AlphaFoldDB" id="A0A4U8V0W5"/>
<evidence type="ECO:0000313" key="2">
    <source>
        <dbReference type="Proteomes" id="UP000298663"/>
    </source>
</evidence>
<comment type="caution">
    <text evidence="1">The sequence shown here is derived from an EMBL/GenBank/DDBJ whole genome shotgun (WGS) entry which is preliminary data.</text>
</comment>
<proteinExistence type="predicted"/>
<accession>A0A4U8V0W5</accession>
<reference evidence="1 2" key="1">
    <citation type="journal article" date="2015" name="Genome Biol.">
        <title>Comparative genomics of Steinernema reveals deeply conserved gene regulatory networks.</title>
        <authorList>
            <person name="Dillman A.R."/>
            <person name="Macchietto M."/>
            <person name="Porter C.F."/>
            <person name="Rogers A."/>
            <person name="Williams B."/>
            <person name="Antoshechkin I."/>
            <person name="Lee M.M."/>
            <person name="Goodwin Z."/>
            <person name="Lu X."/>
            <person name="Lewis E.E."/>
            <person name="Goodrich-Blair H."/>
            <person name="Stock S.P."/>
            <person name="Adams B.J."/>
            <person name="Sternberg P.W."/>
            <person name="Mortazavi A."/>
        </authorList>
    </citation>
    <scope>NUCLEOTIDE SEQUENCE [LARGE SCALE GENOMIC DNA]</scope>
    <source>
        <strain evidence="1 2">ALL</strain>
    </source>
</reference>
<gene>
    <name evidence="1" type="ORF">L596_006030</name>
</gene>
<organism evidence="1 2">
    <name type="scientific">Steinernema carpocapsae</name>
    <name type="common">Entomopathogenic nematode</name>
    <dbReference type="NCBI Taxonomy" id="34508"/>
    <lineage>
        <taxon>Eukaryota</taxon>
        <taxon>Metazoa</taxon>
        <taxon>Ecdysozoa</taxon>
        <taxon>Nematoda</taxon>
        <taxon>Chromadorea</taxon>
        <taxon>Rhabditida</taxon>
        <taxon>Tylenchina</taxon>
        <taxon>Panagrolaimomorpha</taxon>
        <taxon>Strongyloidoidea</taxon>
        <taxon>Steinernematidae</taxon>
        <taxon>Steinernema</taxon>
    </lineage>
</organism>
<keyword evidence="2" id="KW-1185">Reference proteome</keyword>
<sequence>MFTGSRSGKRTHWSRVALRNYGTTILPVFSALCRGAHQSNFNQATLWKMQRERHYGLSGKRRGQIKKG</sequence>
<dbReference type="Proteomes" id="UP000298663">
    <property type="component" value="Unassembled WGS sequence"/>
</dbReference>
<name>A0A4U8V0W5_STECR</name>
<dbReference type="EMBL" id="AZBU02000001">
    <property type="protein sequence ID" value="TMS39520.1"/>
    <property type="molecule type" value="Genomic_DNA"/>
</dbReference>
<evidence type="ECO:0000313" key="1">
    <source>
        <dbReference type="EMBL" id="TMS39520.1"/>
    </source>
</evidence>
<reference evidence="1 2" key="2">
    <citation type="journal article" date="2019" name="G3 (Bethesda)">
        <title>Hybrid Assembly of the Genome of the Entomopathogenic Nematode Steinernema carpocapsae Identifies the X-Chromosome.</title>
        <authorList>
            <person name="Serra L."/>
            <person name="Macchietto M."/>
            <person name="Macias-Munoz A."/>
            <person name="McGill C.J."/>
            <person name="Rodriguez I.M."/>
            <person name="Rodriguez B."/>
            <person name="Murad R."/>
            <person name="Mortazavi A."/>
        </authorList>
    </citation>
    <scope>NUCLEOTIDE SEQUENCE [LARGE SCALE GENOMIC DNA]</scope>
    <source>
        <strain evidence="1 2">ALL</strain>
    </source>
</reference>